<dbReference type="InterPro" id="IPR000595">
    <property type="entry name" value="cNMP-bd_dom"/>
</dbReference>
<dbReference type="Proteomes" id="UP000446866">
    <property type="component" value="Unassembled WGS sequence"/>
</dbReference>
<dbReference type="GO" id="GO:0006355">
    <property type="term" value="P:regulation of DNA-templated transcription"/>
    <property type="evidence" value="ECO:0007669"/>
    <property type="project" value="InterPro"/>
</dbReference>
<name>A0A845QHF1_9FIRM</name>
<evidence type="ECO:0000259" key="4">
    <source>
        <dbReference type="PROSITE" id="PS50042"/>
    </source>
</evidence>
<comment type="caution">
    <text evidence="6">The sequence shown here is derived from an EMBL/GenBank/DDBJ whole genome shotgun (WGS) entry which is preliminary data.</text>
</comment>
<keyword evidence="2" id="KW-0238">DNA-binding</keyword>
<proteinExistence type="predicted"/>
<dbReference type="InterPro" id="IPR014710">
    <property type="entry name" value="RmlC-like_jellyroll"/>
</dbReference>
<dbReference type="InterPro" id="IPR018490">
    <property type="entry name" value="cNMP-bd_dom_sf"/>
</dbReference>
<protein>
    <submittedName>
        <fullName evidence="6">Crp/Fnr family transcriptional regulator</fullName>
    </submittedName>
</protein>
<evidence type="ECO:0000259" key="5">
    <source>
        <dbReference type="PROSITE" id="PS51063"/>
    </source>
</evidence>
<dbReference type="Pfam" id="PF13545">
    <property type="entry name" value="HTH_Crp_2"/>
    <property type="match status" value="1"/>
</dbReference>
<evidence type="ECO:0000313" key="6">
    <source>
        <dbReference type="EMBL" id="NBH60097.1"/>
    </source>
</evidence>
<feature type="domain" description="Cyclic nucleotide-binding" evidence="4">
    <location>
        <begin position="37"/>
        <end position="119"/>
    </location>
</feature>
<dbReference type="SUPFAM" id="SSF46785">
    <property type="entry name" value="Winged helix' DNA-binding domain"/>
    <property type="match status" value="1"/>
</dbReference>
<feature type="domain" description="HTH crp-type" evidence="5">
    <location>
        <begin position="150"/>
        <end position="223"/>
    </location>
</feature>
<gene>
    <name evidence="6" type="ORF">D0435_00210</name>
</gene>
<organism evidence="6 7">
    <name type="scientific">Anaerotruncus colihominis</name>
    <dbReference type="NCBI Taxonomy" id="169435"/>
    <lineage>
        <taxon>Bacteria</taxon>
        <taxon>Bacillati</taxon>
        <taxon>Bacillota</taxon>
        <taxon>Clostridia</taxon>
        <taxon>Eubacteriales</taxon>
        <taxon>Oscillospiraceae</taxon>
        <taxon>Anaerotruncus</taxon>
    </lineage>
</organism>
<dbReference type="SUPFAM" id="SSF51206">
    <property type="entry name" value="cAMP-binding domain-like"/>
    <property type="match status" value="1"/>
</dbReference>
<dbReference type="InterPro" id="IPR012318">
    <property type="entry name" value="HTH_CRP"/>
</dbReference>
<evidence type="ECO:0000256" key="2">
    <source>
        <dbReference type="ARBA" id="ARBA00023125"/>
    </source>
</evidence>
<dbReference type="AlphaFoldDB" id="A0A845QHF1"/>
<evidence type="ECO:0000256" key="3">
    <source>
        <dbReference type="ARBA" id="ARBA00023163"/>
    </source>
</evidence>
<dbReference type="PROSITE" id="PS50042">
    <property type="entry name" value="CNMP_BINDING_3"/>
    <property type="match status" value="1"/>
</dbReference>
<dbReference type="InterPro" id="IPR036390">
    <property type="entry name" value="WH_DNA-bd_sf"/>
</dbReference>
<dbReference type="EMBL" id="QXWK01000001">
    <property type="protein sequence ID" value="NBH60097.1"/>
    <property type="molecule type" value="Genomic_DNA"/>
</dbReference>
<evidence type="ECO:0000256" key="1">
    <source>
        <dbReference type="ARBA" id="ARBA00023015"/>
    </source>
</evidence>
<dbReference type="InterPro" id="IPR036388">
    <property type="entry name" value="WH-like_DNA-bd_sf"/>
</dbReference>
<dbReference type="CDD" id="cd00038">
    <property type="entry name" value="CAP_ED"/>
    <property type="match status" value="1"/>
</dbReference>
<keyword evidence="3" id="KW-0804">Transcription</keyword>
<dbReference type="SMART" id="SM00419">
    <property type="entry name" value="HTH_CRP"/>
    <property type="match status" value="1"/>
</dbReference>
<dbReference type="Gene3D" id="1.10.10.10">
    <property type="entry name" value="Winged helix-like DNA-binding domain superfamily/Winged helix DNA-binding domain"/>
    <property type="match status" value="1"/>
</dbReference>
<reference evidence="6 7" key="1">
    <citation type="submission" date="2018-08" db="EMBL/GenBank/DDBJ databases">
        <title>Murine metabolic-syndrome-specific gut microbial biobank.</title>
        <authorList>
            <person name="Liu C."/>
        </authorList>
    </citation>
    <scope>NUCLEOTIDE SEQUENCE [LARGE SCALE GENOMIC DNA]</scope>
    <source>
        <strain evidence="6 7">28</strain>
    </source>
</reference>
<evidence type="ECO:0000313" key="7">
    <source>
        <dbReference type="Proteomes" id="UP000446866"/>
    </source>
</evidence>
<dbReference type="Pfam" id="PF00027">
    <property type="entry name" value="cNMP_binding"/>
    <property type="match status" value="1"/>
</dbReference>
<sequence length="237" mass="26085">MLHATNIFCGMIKMAPILFYEMSLWGKAIENYPVQNFKAGIQIRIQGVDEGDMLIVKSGFALITVVLDDGTETISHIGGVGCAFGYISAISRKPYQTSICAYTDCSCYVISGRDVRLLVEDNASFVKNALRISDMQGDLYFNRITLLAIPQSQSRLLTLLLGFAAVCGRRRADDTVTIKLDLTHQILSEILHLNRVTVSRLMSNFASAGAVEKIGRYYVLNLSVVEILLDGGTNCTE</sequence>
<keyword evidence="7" id="KW-1185">Reference proteome</keyword>
<dbReference type="GO" id="GO:0003677">
    <property type="term" value="F:DNA binding"/>
    <property type="evidence" value="ECO:0007669"/>
    <property type="project" value="UniProtKB-KW"/>
</dbReference>
<dbReference type="Gene3D" id="2.60.120.10">
    <property type="entry name" value="Jelly Rolls"/>
    <property type="match status" value="1"/>
</dbReference>
<accession>A0A845QHF1</accession>
<dbReference type="PROSITE" id="PS51063">
    <property type="entry name" value="HTH_CRP_2"/>
    <property type="match status" value="1"/>
</dbReference>
<keyword evidence="1" id="KW-0805">Transcription regulation</keyword>